<name>A0ABT1YFH1_9BACL</name>
<organism evidence="1 2">
    <name type="scientific">Paenibacillus radicis</name>
    <name type="common">ex Xue et al. 2023</name>
    <dbReference type="NCBI Taxonomy" id="2972489"/>
    <lineage>
        <taxon>Bacteria</taxon>
        <taxon>Bacillati</taxon>
        <taxon>Bacillota</taxon>
        <taxon>Bacilli</taxon>
        <taxon>Bacillales</taxon>
        <taxon>Paenibacillaceae</taxon>
        <taxon>Paenibacillus</taxon>
    </lineage>
</organism>
<sequence length="91" mass="10594">MFTMEDVYISNINTLNQSSDLFREEIELYLSENNLIIENYSITNKIGTIELCIDTKESHNYYFTYNKSNGDYGLIKATQIVFDSLSDNEKV</sequence>
<proteinExistence type="predicted"/>
<dbReference type="EMBL" id="JANQBD010000007">
    <property type="protein sequence ID" value="MCR8631953.1"/>
    <property type="molecule type" value="Genomic_DNA"/>
</dbReference>
<accession>A0ABT1YFH1</accession>
<gene>
    <name evidence="1" type="ORF">NV381_12110</name>
</gene>
<evidence type="ECO:0000313" key="2">
    <source>
        <dbReference type="Proteomes" id="UP001300012"/>
    </source>
</evidence>
<protein>
    <submittedName>
        <fullName evidence="1">Uncharacterized protein</fullName>
    </submittedName>
</protein>
<comment type="caution">
    <text evidence="1">The sequence shown here is derived from an EMBL/GenBank/DDBJ whole genome shotgun (WGS) entry which is preliminary data.</text>
</comment>
<keyword evidence="2" id="KW-1185">Reference proteome</keyword>
<dbReference type="RefSeq" id="WP_258213537.1">
    <property type="nucleotide sequence ID" value="NZ_JANQBD010000007.1"/>
</dbReference>
<dbReference type="Proteomes" id="UP001300012">
    <property type="component" value="Unassembled WGS sequence"/>
</dbReference>
<reference evidence="1 2" key="1">
    <citation type="submission" date="2022-08" db="EMBL/GenBank/DDBJ databases">
        <title>Paenibacillus endoradicis sp. nov., Paenibacillus radicibacter sp. nov and Paenibacillus pararadicis sp. nov., three cold-adapted plant growth-promoting bacteria isolated from root of Larix gmelinii in Great Khingan.</title>
        <authorList>
            <person name="Xue H."/>
        </authorList>
    </citation>
    <scope>NUCLEOTIDE SEQUENCE [LARGE SCALE GENOMIC DNA]</scope>
    <source>
        <strain evidence="1 2">N5-1-1-5</strain>
    </source>
</reference>
<evidence type="ECO:0000313" key="1">
    <source>
        <dbReference type="EMBL" id="MCR8631953.1"/>
    </source>
</evidence>